<name>A0A078JZ54_BRANA</name>
<dbReference type="EMBL" id="LK043469">
    <property type="protein sequence ID" value="CDY70836.1"/>
    <property type="molecule type" value="Genomic_DNA"/>
</dbReference>
<dbReference type="STRING" id="3708.A0A078JZ54"/>
<feature type="non-terminal residue" evidence="8">
    <location>
        <position position="1"/>
    </location>
</feature>
<protein>
    <submittedName>
        <fullName evidence="8">BnaAnng35160D protein</fullName>
    </submittedName>
</protein>
<dbReference type="AlphaFoldDB" id="A0A078JZ54"/>
<dbReference type="PANTHER" id="PTHR47288:SF3">
    <property type="entry name" value="WUSCHEL-RELATED HOMEOBOX 8"/>
    <property type="match status" value="1"/>
</dbReference>
<reference evidence="8" key="1">
    <citation type="journal article" date="2014" name="Science">
        <title>Plant genetics. Early allopolyploid evolution in the post-Neolithic Brassica napus oilseed genome.</title>
        <authorList>
            <person name="Chalhoub B."/>
            <person name="Denoeud F."/>
            <person name="Liu S."/>
            <person name="Parkin I.A."/>
            <person name="Tang H."/>
            <person name="Wang X."/>
            <person name="Chiquet J."/>
            <person name="Belcram H."/>
            <person name="Tong C."/>
            <person name="Samans B."/>
            <person name="Correa M."/>
            <person name="Da Silva C."/>
            <person name="Just J."/>
            <person name="Falentin C."/>
            <person name="Koh C.S."/>
            <person name="Le Clainche I."/>
            <person name="Bernard M."/>
            <person name="Bento P."/>
            <person name="Noel B."/>
            <person name="Labadie K."/>
            <person name="Alberti A."/>
            <person name="Charles M."/>
            <person name="Arnaud D."/>
            <person name="Guo H."/>
            <person name="Daviaud C."/>
            <person name="Alamery S."/>
            <person name="Jabbari K."/>
            <person name="Zhao M."/>
            <person name="Edger P.P."/>
            <person name="Chelaifa H."/>
            <person name="Tack D."/>
            <person name="Lassalle G."/>
            <person name="Mestiri I."/>
            <person name="Schnel N."/>
            <person name="Le Paslier M.C."/>
            <person name="Fan G."/>
            <person name="Renault V."/>
            <person name="Bayer P.E."/>
            <person name="Golicz A.A."/>
            <person name="Manoli S."/>
            <person name="Lee T.H."/>
            <person name="Thi V.H."/>
            <person name="Chalabi S."/>
            <person name="Hu Q."/>
            <person name="Fan C."/>
            <person name="Tollenaere R."/>
            <person name="Lu Y."/>
            <person name="Battail C."/>
            <person name="Shen J."/>
            <person name="Sidebottom C.H."/>
            <person name="Wang X."/>
            <person name="Canaguier A."/>
            <person name="Chauveau A."/>
            <person name="Berard A."/>
            <person name="Deniot G."/>
            <person name="Guan M."/>
            <person name="Liu Z."/>
            <person name="Sun F."/>
            <person name="Lim Y.P."/>
            <person name="Lyons E."/>
            <person name="Town C.D."/>
            <person name="Bancroft I."/>
            <person name="Wang X."/>
            <person name="Meng J."/>
            <person name="Ma J."/>
            <person name="Pires J.C."/>
            <person name="King G.J."/>
            <person name="Brunel D."/>
            <person name="Delourme R."/>
            <person name="Renard M."/>
            <person name="Aury J.M."/>
            <person name="Adams K.L."/>
            <person name="Batley J."/>
            <person name="Snowdon R.J."/>
            <person name="Tost J."/>
            <person name="Edwards D."/>
            <person name="Zhou Y."/>
            <person name="Hua W."/>
            <person name="Sharpe A.G."/>
            <person name="Paterson A.H."/>
            <person name="Guan C."/>
            <person name="Wincker P."/>
        </authorList>
    </citation>
    <scope>NUCLEOTIDE SEQUENCE [LARGE SCALE GENOMIC DNA]</scope>
</reference>
<accession>A0A078JZ54</accession>
<keyword evidence="3" id="KW-0238">DNA-binding</keyword>
<dbReference type="PaxDb" id="3708-A0A078JZ54"/>
<dbReference type="PANTHER" id="PTHR47288">
    <property type="entry name" value="WUSCHEL-RELATED HOMEOBOX 9"/>
    <property type="match status" value="1"/>
</dbReference>
<sequence>EPASFLYPDDNNPSLTQSGFGFGGFVVPVVAEERLELAGTSNGLNMNIPEIDFGGGENGYFPNSVPVTVPLTINQSQVSSGGGDIGDYVSPVRLTVFINDMPFDVAAGLFNVKEAFGNNAMLINSFGQPILTDEFGVTFQPLQNGAVYYLL</sequence>
<keyword evidence="5" id="KW-0804">Transcription</keyword>
<evidence type="ECO:0000256" key="1">
    <source>
        <dbReference type="ARBA" id="ARBA00022473"/>
    </source>
</evidence>
<evidence type="ECO:0000256" key="7">
    <source>
        <dbReference type="ARBA" id="ARBA00024040"/>
    </source>
</evidence>
<evidence type="ECO:0000256" key="3">
    <source>
        <dbReference type="ARBA" id="ARBA00023125"/>
    </source>
</evidence>
<gene>
    <name evidence="8" type="primary">BnaAnng35160D</name>
    <name evidence="8" type="ORF">GSBRNA2T00007780001</name>
</gene>
<dbReference type="InterPro" id="IPR044557">
    <property type="entry name" value="WOX8/9-like"/>
</dbReference>
<dbReference type="GO" id="GO:0003677">
    <property type="term" value="F:DNA binding"/>
    <property type="evidence" value="ECO:0007669"/>
    <property type="project" value="UniProtKB-KW"/>
</dbReference>
<evidence type="ECO:0000256" key="4">
    <source>
        <dbReference type="ARBA" id="ARBA00023155"/>
    </source>
</evidence>
<keyword evidence="4" id="KW-0371">Homeobox</keyword>
<evidence type="ECO:0000313" key="8">
    <source>
        <dbReference type="EMBL" id="CDY70836.1"/>
    </source>
</evidence>
<evidence type="ECO:0000256" key="6">
    <source>
        <dbReference type="ARBA" id="ARBA00023242"/>
    </source>
</evidence>
<dbReference type="Gramene" id="CDY70836">
    <property type="protein sequence ID" value="CDY70836"/>
    <property type="gene ID" value="GSBRNA2T00007780001"/>
</dbReference>
<keyword evidence="1" id="KW-0217">Developmental protein</keyword>
<dbReference type="GO" id="GO:0003700">
    <property type="term" value="F:DNA-binding transcription factor activity"/>
    <property type="evidence" value="ECO:0007669"/>
    <property type="project" value="InterPro"/>
</dbReference>
<reference evidence="8" key="2">
    <citation type="submission" date="2014-06" db="EMBL/GenBank/DDBJ databases">
        <authorList>
            <person name="Genoscope - CEA"/>
        </authorList>
    </citation>
    <scope>NUCLEOTIDE SEQUENCE</scope>
</reference>
<dbReference type="OMA" id="HYNCNTS"/>
<evidence type="ECO:0000256" key="2">
    <source>
        <dbReference type="ARBA" id="ARBA00023015"/>
    </source>
</evidence>
<keyword evidence="6" id="KW-0539">Nucleus</keyword>
<proteinExistence type="inferred from homology"/>
<keyword evidence="2" id="KW-0805">Transcription regulation</keyword>
<comment type="similarity">
    <text evidence="7">Belongs to the WUS homeobox family.</text>
</comment>
<dbReference type="GO" id="GO:0050793">
    <property type="term" value="P:regulation of developmental process"/>
    <property type="evidence" value="ECO:0007669"/>
    <property type="project" value="InterPro"/>
</dbReference>
<organism evidence="8">
    <name type="scientific">Brassica napus</name>
    <name type="common">Rape</name>
    <dbReference type="NCBI Taxonomy" id="3708"/>
    <lineage>
        <taxon>Eukaryota</taxon>
        <taxon>Viridiplantae</taxon>
        <taxon>Streptophyta</taxon>
        <taxon>Embryophyta</taxon>
        <taxon>Tracheophyta</taxon>
        <taxon>Spermatophyta</taxon>
        <taxon>Magnoliopsida</taxon>
        <taxon>eudicotyledons</taxon>
        <taxon>Gunneridae</taxon>
        <taxon>Pentapetalae</taxon>
        <taxon>rosids</taxon>
        <taxon>malvids</taxon>
        <taxon>Brassicales</taxon>
        <taxon>Brassicaceae</taxon>
        <taxon>Brassiceae</taxon>
        <taxon>Brassica</taxon>
    </lineage>
</organism>
<evidence type="ECO:0000256" key="5">
    <source>
        <dbReference type="ARBA" id="ARBA00023163"/>
    </source>
</evidence>